<organism evidence="2 3">
    <name type="scientific">Brachybacterium nesterenkovii</name>
    <dbReference type="NCBI Taxonomy" id="47847"/>
    <lineage>
        <taxon>Bacteria</taxon>
        <taxon>Bacillati</taxon>
        <taxon>Actinomycetota</taxon>
        <taxon>Actinomycetes</taxon>
        <taxon>Micrococcales</taxon>
        <taxon>Dermabacteraceae</taxon>
        <taxon>Brachybacterium</taxon>
    </lineage>
</organism>
<dbReference type="AlphaFoldDB" id="A0A1X6X153"/>
<evidence type="ECO:0000256" key="1">
    <source>
        <dbReference type="SAM" id="MobiDB-lite"/>
    </source>
</evidence>
<feature type="compositionally biased region" description="Polar residues" evidence="1">
    <location>
        <begin position="40"/>
        <end position="49"/>
    </location>
</feature>
<protein>
    <submittedName>
        <fullName evidence="2">Uncharacterized protein</fullName>
    </submittedName>
</protein>
<proteinExistence type="predicted"/>
<dbReference type="Proteomes" id="UP000195981">
    <property type="component" value="Unassembled WGS sequence"/>
</dbReference>
<evidence type="ECO:0000313" key="3">
    <source>
        <dbReference type="Proteomes" id="UP000195981"/>
    </source>
</evidence>
<name>A0A1X6X153_9MICO</name>
<sequence>MRAALLMTTGIDRADPAECYPALGRWSGHGEFSPLRSGRTRSTILPSPTNHDRGFHRDVLGRRHAAAP</sequence>
<keyword evidence="3" id="KW-1185">Reference proteome</keyword>
<dbReference type="EMBL" id="FWFG01000068">
    <property type="protein sequence ID" value="SLM92374.1"/>
    <property type="molecule type" value="Genomic_DNA"/>
</dbReference>
<feature type="compositionally biased region" description="Basic and acidic residues" evidence="1">
    <location>
        <begin position="50"/>
        <end position="61"/>
    </location>
</feature>
<feature type="region of interest" description="Disordered" evidence="1">
    <location>
        <begin position="32"/>
        <end position="68"/>
    </location>
</feature>
<accession>A0A1X6X153</accession>
<reference evidence="2 3" key="1">
    <citation type="submission" date="2017-02" db="EMBL/GenBank/DDBJ databases">
        <authorList>
            <person name="Peterson S.W."/>
        </authorList>
    </citation>
    <scope>NUCLEOTIDE SEQUENCE [LARGE SCALE GENOMIC DNA]</scope>
    <source>
        <strain evidence="2 3">CIP104813</strain>
    </source>
</reference>
<evidence type="ECO:0000313" key="2">
    <source>
        <dbReference type="EMBL" id="SLM92374.1"/>
    </source>
</evidence>
<gene>
    <name evidence="2" type="ORF">FM110_08055</name>
</gene>